<comment type="caution">
    <text evidence="1">The sequence shown here is derived from an EMBL/GenBank/DDBJ whole genome shotgun (WGS) entry which is preliminary data.</text>
</comment>
<keyword evidence="2" id="KW-1185">Reference proteome</keyword>
<gene>
    <name evidence="1" type="ORF">RRG08_034355</name>
</gene>
<dbReference type="EMBL" id="JAWDGP010006429">
    <property type="protein sequence ID" value="KAK3741310.1"/>
    <property type="molecule type" value="Genomic_DNA"/>
</dbReference>
<sequence>MCFYRFIQGKTTLAIIVAELDTDLCIRSVTATVFHKAERDLVHVRENGNQLFALGNMTGIEEVEVNKRNVHEVREVLNDLKTVGVTDVLRGQRVPCHWKNTATVRVELKGKHIELFLWLTATSIERLRKDNI</sequence>
<dbReference type="Proteomes" id="UP001283361">
    <property type="component" value="Unassembled WGS sequence"/>
</dbReference>
<accession>A0AAE0YD17</accession>
<name>A0AAE0YD17_9GAST</name>
<proteinExistence type="predicted"/>
<organism evidence="1 2">
    <name type="scientific">Elysia crispata</name>
    <name type="common">lettuce slug</name>
    <dbReference type="NCBI Taxonomy" id="231223"/>
    <lineage>
        <taxon>Eukaryota</taxon>
        <taxon>Metazoa</taxon>
        <taxon>Spiralia</taxon>
        <taxon>Lophotrochozoa</taxon>
        <taxon>Mollusca</taxon>
        <taxon>Gastropoda</taxon>
        <taxon>Heterobranchia</taxon>
        <taxon>Euthyneura</taxon>
        <taxon>Panpulmonata</taxon>
        <taxon>Sacoglossa</taxon>
        <taxon>Placobranchoidea</taxon>
        <taxon>Plakobranchidae</taxon>
        <taxon>Elysia</taxon>
    </lineage>
</organism>
<evidence type="ECO:0000313" key="1">
    <source>
        <dbReference type="EMBL" id="KAK3741310.1"/>
    </source>
</evidence>
<protein>
    <submittedName>
        <fullName evidence="1">Uncharacterized protein</fullName>
    </submittedName>
</protein>
<dbReference type="AlphaFoldDB" id="A0AAE0YD17"/>
<evidence type="ECO:0000313" key="2">
    <source>
        <dbReference type="Proteomes" id="UP001283361"/>
    </source>
</evidence>
<reference evidence="1" key="1">
    <citation type="journal article" date="2023" name="G3 (Bethesda)">
        <title>A reference genome for the long-term kleptoplast-retaining sea slug Elysia crispata morphotype clarki.</title>
        <authorList>
            <person name="Eastman K.E."/>
            <person name="Pendleton A.L."/>
            <person name="Shaikh M.A."/>
            <person name="Suttiyut T."/>
            <person name="Ogas R."/>
            <person name="Tomko P."/>
            <person name="Gavelis G."/>
            <person name="Widhalm J.R."/>
            <person name="Wisecaver J.H."/>
        </authorList>
    </citation>
    <scope>NUCLEOTIDE SEQUENCE</scope>
    <source>
        <strain evidence="1">ECLA1</strain>
    </source>
</reference>